<dbReference type="OrthoDB" id="9807829at2"/>
<dbReference type="InterPro" id="IPR006145">
    <property type="entry name" value="PsdUridine_synth_RsuA/RluA"/>
</dbReference>
<dbReference type="InterPro" id="IPR020103">
    <property type="entry name" value="PsdUridine_synth_cat_dom_sf"/>
</dbReference>
<evidence type="ECO:0000313" key="4">
    <source>
        <dbReference type="EMBL" id="QDO97403.1"/>
    </source>
</evidence>
<dbReference type="GO" id="GO:0140098">
    <property type="term" value="F:catalytic activity, acting on RNA"/>
    <property type="evidence" value="ECO:0007669"/>
    <property type="project" value="UniProtKB-ARBA"/>
</dbReference>
<dbReference type="CDD" id="cd02869">
    <property type="entry name" value="PseudoU_synth_RluA_like"/>
    <property type="match status" value="1"/>
</dbReference>
<dbReference type="PANTHER" id="PTHR21600:SF44">
    <property type="entry name" value="RIBOSOMAL LARGE SUBUNIT PSEUDOURIDINE SYNTHASE D"/>
    <property type="match status" value="1"/>
</dbReference>
<dbReference type="InterPro" id="IPR006224">
    <property type="entry name" value="PsdUridine_synth_RluA-like_CS"/>
</dbReference>
<name>A0A516H0T9_9PROT</name>
<dbReference type="EMBL" id="CP041636">
    <property type="protein sequence ID" value="QDO97403.1"/>
    <property type="molecule type" value="Genomic_DNA"/>
</dbReference>
<dbReference type="Proteomes" id="UP000317496">
    <property type="component" value="Chromosome"/>
</dbReference>
<dbReference type="InterPro" id="IPR050188">
    <property type="entry name" value="RluA_PseudoU_synthase"/>
</dbReference>
<keyword evidence="2" id="KW-0413">Isomerase</keyword>
<dbReference type="PROSITE" id="PS01129">
    <property type="entry name" value="PSI_RLU"/>
    <property type="match status" value="1"/>
</dbReference>
<dbReference type="RefSeq" id="WP_144068384.1">
    <property type="nucleotide sequence ID" value="NZ_CP041636.1"/>
</dbReference>
<proteinExistence type="inferred from homology"/>
<comment type="similarity">
    <text evidence="1">Belongs to the pseudouridine synthase RluA family.</text>
</comment>
<dbReference type="Pfam" id="PF00849">
    <property type="entry name" value="PseudoU_synth_2"/>
    <property type="match status" value="1"/>
</dbReference>
<protein>
    <submittedName>
        <fullName evidence="4">RluA family pseudouridine synthase</fullName>
    </submittedName>
</protein>
<evidence type="ECO:0000256" key="1">
    <source>
        <dbReference type="ARBA" id="ARBA00010876"/>
    </source>
</evidence>
<reference evidence="4 5" key="1">
    <citation type="submission" date="2019-07" db="EMBL/GenBank/DDBJ databases">
        <title>Genome sequencing for Ferrovibrio sp. K5.</title>
        <authorList>
            <person name="Park S.-J."/>
        </authorList>
    </citation>
    <scope>NUCLEOTIDE SEQUENCE [LARGE SCALE GENOMIC DNA]</scope>
    <source>
        <strain evidence="4 5">K5</strain>
    </source>
</reference>
<evidence type="ECO:0000256" key="2">
    <source>
        <dbReference type="ARBA" id="ARBA00023235"/>
    </source>
</evidence>
<dbReference type="Gene3D" id="3.30.2350.10">
    <property type="entry name" value="Pseudouridine synthase"/>
    <property type="match status" value="1"/>
</dbReference>
<dbReference type="GO" id="GO:0009982">
    <property type="term" value="F:pseudouridine synthase activity"/>
    <property type="evidence" value="ECO:0007669"/>
    <property type="project" value="InterPro"/>
</dbReference>
<keyword evidence="5" id="KW-1185">Reference proteome</keyword>
<dbReference type="SUPFAM" id="SSF55120">
    <property type="entry name" value="Pseudouridine synthase"/>
    <property type="match status" value="1"/>
</dbReference>
<organism evidence="4 5">
    <name type="scientific">Ferrovibrio terrae</name>
    <dbReference type="NCBI Taxonomy" id="2594003"/>
    <lineage>
        <taxon>Bacteria</taxon>
        <taxon>Pseudomonadati</taxon>
        <taxon>Pseudomonadota</taxon>
        <taxon>Alphaproteobacteria</taxon>
        <taxon>Rhodospirillales</taxon>
        <taxon>Rhodospirillaceae</taxon>
        <taxon>Ferrovibrio</taxon>
    </lineage>
</organism>
<dbReference type="AlphaFoldDB" id="A0A516H0T9"/>
<dbReference type="GO" id="GO:0000455">
    <property type="term" value="P:enzyme-directed rRNA pseudouridine synthesis"/>
    <property type="evidence" value="ECO:0007669"/>
    <property type="project" value="TreeGrafter"/>
</dbReference>
<sequence>MNAAELEKRLLYRDGLMLVVDKPPGLPVHAGPGGGDNLERHLNWLRFGLPKPPSLAHRLDRDTSGCLVLGRHPKALRKLGKLFQDGKVDKTYWAVTRHAPAEAQGRVDAPLKKLSTKSGGWHMAIAEDGQHAVTDWRVLGTSPDGLCWIECHPRTGRTHQIRVHLASLGAPLLGDAQYGDAALEKPLTLHLQSHAITLPLYPSREPITVSAEPPPHMQVALTACGWVKAATVSAPA</sequence>
<gene>
    <name evidence="4" type="ORF">FNB15_09065</name>
</gene>
<feature type="domain" description="Pseudouridine synthase RsuA/RluA-like" evidence="3">
    <location>
        <begin position="18"/>
        <end position="167"/>
    </location>
</feature>
<evidence type="ECO:0000313" key="5">
    <source>
        <dbReference type="Proteomes" id="UP000317496"/>
    </source>
</evidence>
<accession>A0A516H0T9</accession>
<dbReference type="KEGG" id="fer:FNB15_09065"/>
<dbReference type="GO" id="GO:0003723">
    <property type="term" value="F:RNA binding"/>
    <property type="evidence" value="ECO:0007669"/>
    <property type="project" value="InterPro"/>
</dbReference>
<dbReference type="PANTHER" id="PTHR21600">
    <property type="entry name" value="MITOCHONDRIAL RNA PSEUDOURIDINE SYNTHASE"/>
    <property type="match status" value="1"/>
</dbReference>
<evidence type="ECO:0000259" key="3">
    <source>
        <dbReference type="Pfam" id="PF00849"/>
    </source>
</evidence>